<dbReference type="EMBL" id="BMYK01000008">
    <property type="protein sequence ID" value="GHC85785.1"/>
    <property type="molecule type" value="Genomic_DNA"/>
</dbReference>
<dbReference type="SUPFAM" id="SSF52218">
    <property type="entry name" value="Flavoproteins"/>
    <property type="match status" value="1"/>
</dbReference>
<evidence type="ECO:0000313" key="2">
    <source>
        <dbReference type="Proteomes" id="UP000626210"/>
    </source>
</evidence>
<accession>A0ABQ3G2R9</accession>
<comment type="caution">
    <text evidence="1">The sequence shown here is derived from an EMBL/GenBank/DDBJ whole genome shotgun (WGS) entry which is preliminary data.</text>
</comment>
<dbReference type="Proteomes" id="UP000626210">
    <property type="component" value="Unassembled WGS sequence"/>
</dbReference>
<dbReference type="RefSeq" id="WP_189687851.1">
    <property type="nucleotide sequence ID" value="NZ_BMYK01000008.1"/>
</dbReference>
<sequence>MRSVLVVVYSNTGSSRLLAQRLCAERGWPMGEISEASGRAGWRGLVRCLLDSALHRHPQIRYDGPAVDDFGAVVLVFPIWAGRAASPMRSFVARMASRTRHYALLSVMGRRGAARADAEIEHMFGRAPLLSAAFTTAEVQDGSCAGRLSGIAEAIVGQGEPGPQRPAELSPQAA</sequence>
<dbReference type="InterPro" id="IPR029039">
    <property type="entry name" value="Flavoprotein-like_sf"/>
</dbReference>
<evidence type="ECO:0000313" key="1">
    <source>
        <dbReference type="EMBL" id="GHC85785.1"/>
    </source>
</evidence>
<gene>
    <name evidence="1" type="ORF">GCM10007320_31080</name>
</gene>
<dbReference type="Gene3D" id="3.40.50.360">
    <property type="match status" value="1"/>
</dbReference>
<keyword evidence="2" id="KW-1185">Reference proteome</keyword>
<organism evidence="1 2">
    <name type="scientific">Pseudorhodoferax aquiterrae</name>
    <dbReference type="NCBI Taxonomy" id="747304"/>
    <lineage>
        <taxon>Bacteria</taxon>
        <taxon>Pseudomonadati</taxon>
        <taxon>Pseudomonadota</taxon>
        <taxon>Betaproteobacteria</taxon>
        <taxon>Burkholderiales</taxon>
        <taxon>Comamonadaceae</taxon>
    </lineage>
</organism>
<name>A0ABQ3G2R9_9BURK</name>
<reference evidence="2" key="1">
    <citation type="journal article" date="2019" name="Int. J. Syst. Evol. Microbiol.">
        <title>The Global Catalogue of Microorganisms (GCM) 10K type strain sequencing project: providing services to taxonomists for standard genome sequencing and annotation.</title>
        <authorList>
            <consortium name="The Broad Institute Genomics Platform"/>
            <consortium name="The Broad Institute Genome Sequencing Center for Infectious Disease"/>
            <person name="Wu L."/>
            <person name="Ma J."/>
        </authorList>
    </citation>
    <scope>NUCLEOTIDE SEQUENCE [LARGE SCALE GENOMIC DNA]</scope>
    <source>
        <strain evidence="2">KCTC 23314</strain>
    </source>
</reference>
<evidence type="ECO:0008006" key="3">
    <source>
        <dbReference type="Google" id="ProtNLM"/>
    </source>
</evidence>
<proteinExistence type="predicted"/>
<protein>
    <recommendedName>
        <fullName evidence="3">Flavodoxin</fullName>
    </recommendedName>
</protein>